<comment type="caution">
    <text evidence="2">The sequence shown here is derived from an EMBL/GenBank/DDBJ whole genome shotgun (WGS) entry which is preliminary data.</text>
</comment>
<evidence type="ECO:0000313" key="3">
    <source>
        <dbReference type="Proteomes" id="UP000257109"/>
    </source>
</evidence>
<accession>A0A371F9B6</accession>
<protein>
    <recommendedName>
        <fullName evidence="1">GAG-pre-integrase domain-containing protein</fullName>
    </recommendedName>
</protein>
<feature type="non-terminal residue" evidence="2">
    <location>
        <position position="210"/>
    </location>
</feature>
<gene>
    <name evidence="2" type="ORF">CR513_45321</name>
</gene>
<dbReference type="Proteomes" id="UP000257109">
    <property type="component" value="Unassembled WGS sequence"/>
</dbReference>
<name>A0A371F9B6_MUCPR</name>
<proteinExistence type="predicted"/>
<reference evidence="2" key="1">
    <citation type="submission" date="2018-05" db="EMBL/GenBank/DDBJ databases">
        <title>Draft genome of Mucuna pruriens seed.</title>
        <authorList>
            <person name="Nnadi N.E."/>
            <person name="Vos R."/>
            <person name="Hasami M.H."/>
            <person name="Devisetty U.K."/>
            <person name="Aguiy J.C."/>
        </authorList>
    </citation>
    <scope>NUCLEOTIDE SEQUENCE [LARGE SCALE GENOMIC DNA]</scope>
    <source>
        <strain evidence="2">JCA_2017</strain>
    </source>
</reference>
<dbReference type="OrthoDB" id="413760at2759"/>
<evidence type="ECO:0000313" key="2">
    <source>
        <dbReference type="EMBL" id="RDX74884.1"/>
    </source>
</evidence>
<feature type="non-terminal residue" evidence="2">
    <location>
        <position position="1"/>
    </location>
</feature>
<dbReference type="InterPro" id="IPR025724">
    <property type="entry name" value="GAG-pre-integrase_dom"/>
</dbReference>
<sequence>MRDKSFSFDPTQMEYASYYSQVSPTELWHKRLGYCHLERILNMKKKEMFRGLPILLNNFPNCNACQFGKQNKNSFPKSTDEPPIRSKRLLSDIYQRCNVAICEPTSCEEALKHPKWKDLNAYCIKKQDIVAQSIAKTEFIAATVAKNKIEIFVDNQATITIENNSQSGEVNLVYCKFEDQLADMFTKSLLVNKFELLKKKLECAVPKARR</sequence>
<dbReference type="EMBL" id="QJKJ01010026">
    <property type="protein sequence ID" value="RDX74884.1"/>
    <property type="molecule type" value="Genomic_DNA"/>
</dbReference>
<dbReference type="AlphaFoldDB" id="A0A371F9B6"/>
<dbReference type="Pfam" id="PF13976">
    <property type="entry name" value="gag_pre-integrs"/>
    <property type="match status" value="1"/>
</dbReference>
<organism evidence="2 3">
    <name type="scientific">Mucuna pruriens</name>
    <name type="common">Velvet bean</name>
    <name type="synonym">Dolichos pruriens</name>
    <dbReference type="NCBI Taxonomy" id="157652"/>
    <lineage>
        <taxon>Eukaryota</taxon>
        <taxon>Viridiplantae</taxon>
        <taxon>Streptophyta</taxon>
        <taxon>Embryophyta</taxon>
        <taxon>Tracheophyta</taxon>
        <taxon>Spermatophyta</taxon>
        <taxon>Magnoliopsida</taxon>
        <taxon>eudicotyledons</taxon>
        <taxon>Gunneridae</taxon>
        <taxon>Pentapetalae</taxon>
        <taxon>rosids</taxon>
        <taxon>fabids</taxon>
        <taxon>Fabales</taxon>
        <taxon>Fabaceae</taxon>
        <taxon>Papilionoideae</taxon>
        <taxon>50 kb inversion clade</taxon>
        <taxon>NPAAA clade</taxon>
        <taxon>indigoferoid/millettioid clade</taxon>
        <taxon>Phaseoleae</taxon>
        <taxon>Mucuna</taxon>
    </lineage>
</organism>
<keyword evidence="3" id="KW-1185">Reference proteome</keyword>
<feature type="domain" description="GAG-pre-integrase" evidence="1">
    <location>
        <begin position="16"/>
        <end position="70"/>
    </location>
</feature>
<evidence type="ECO:0000259" key="1">
    <source>
        <dbReference type="Pfam" id="PF13976"/>
    </source>
</evidence>